<dbReference type="AlphaFoldDB" id="A0A0A9ADC4"/>
<feature type="region of interest" description="Disordered" evidence="1">
    <location>
        <begin position="1"/>
        <end position="20"/>
    </location>
</feature>
<reference evidence="2" key="2">
    <citation type="journal article" date="2015" name="Data Brief">
        <title>Shoot transcriptome of the giant reed, Arundo donax.</title>
        <authorList>
            <person name="Barrero R.A."/>
            <person name="Guerrero F.D."/>
            <person name="Moolhuijzen P."/>
            <person name="Goolsby J.A."/>
            <person name="Tidwell J."/>
            <person name="Bellgard S.E."/>
            <person name="Bellgard M.I."/>
        </authorList>
    </citation>
    <scope>NUCLEOTIDE SEQUENCE</scope>
    <source>
        <tissue evidence="2">Shoot tissue taken approximately 20 cm above the soil surface</tissue>
    </source>
</reference>
<protein>
    <submittedName>
        <fullName evidence="2">Uncharacterized protein</fullName>
    </submittedName>
</protein>
<proteinExistence type="predicted"/>
<accession>A0A0A9ADC4</accession>
<evidence type="ECO:0000313" key="2">
    <source>
        <dbReference type="EMBL" id="JAD46990.1"/>
    </source>
</evidence>
<name>A0A0A9ADC4_ARUDO</name>
<organism evidence="2">
    <name type="scientific">Arundo donax</name>
    <name type="common">Giant reed</name>
    <name type="synonym">Donax arundinaceus</name>
    <dbReference type="NCBI Taxonomy" id="35708"/>
    <lineage>
        <taxon>Eukaryota</taxon>
        <taxon>Viridiplantae</taxon>
        <taxon>Streptophyta</taxon>
        <taxon>Embryophyta</taxon>
        <taxon>Tracheophyta</taxon>
        <taxon>Spermatophyta</taxon>
        <taxon>Magnoliopsida</taxon>
        <taxon>Liliopsida</taxon>
        <taxon>Poales</taxon>
        <taxon>Poaceae</taxon>
        <taxon>PACMAD clade</taxon>
        <taxon>Arundinoideae</taxon>
        <taxon>Arundineae</taxon>
        <taxon>Arundo</taxon>
    </lineage>
</organism>
<reference evidence="2" key="1">
    <citation type="submission" date="2014-09" db="EMBL/GenBank/DDBJ databases">
        <authorList>
            <person name="Magalhaes I.L.F."/>
            <person name="Oliveira U."/>
            <person name="Santos F.R."/>
            <person name="Vidigal T.H.D.A."/>
            <person name="Brescovit A.D."/>
            <person name="Santos A.J."/>
        </authorList>
    </citation>
    <scope>NUCLEOTIDE SEQUENCE</scope>
    <source>
        <tissue evidence="2">Shoot tissue taken approximately 20 cm above the soil surface</tissue>
    </source>
</reference>
<dbReference type="EMBL" id="GBRH01250905">
    <property type="protein sequence ID" value="JAD46990.1"/>
    <property type="molecule type" value="Transcribed_RNA"/>
</dbReference>
<sequence>MMRRGSTAEQRASAGQRCPGLTAPPFIQATAAACPRPLVLTAAPTCAVVAAGGANRRNGGCWPRRDT</sequence>
<evidence type="ECO:0000256" key="1">
    <source>
        <dbReference type="SAM" id="MobiDB-lite"/>
    </source>
</evidence>
<dbReference type="PROSITE" id="PS51257">
    <property type="entry name" value="PROKAR_LIPOPROTEIN"/>
    <property type="match status" value="1"/>
</dbReference>